<dbReference type="Proteomes" id="UP001259347">
    <property type="component" value="Unassembled WGS sequence"/>
</dbReference>
<organism evidence="1 2">
    <name type="scientific">Microbacterium resistens</name>
    <dbReference type="NCBI Taxonomy" id="156977"/>
    <lineage>
        <taxon>Bacteria</taxon>
        <taxon>Bacillati</taxon>
        <taxon>Actinomycetota</taxon>
        <taxon>Actinomycetes</taxon>
        <taxon>Micrococcales</taxon>
        <taxon>Microbacteriaceae</taxon>
        <taxon>Microbacterium</taxon>
    </lineage>
</organism>
<protein>
    <recommendedName>
        <fullName evidence="3">Centromere-binding protein ParB C-terminal domain-containing protein</fullName>
    </recommendedName>
</protein>
<dbReference type="EMBL" id="JAVDUM010000009">
    <property type="protein sequence ID" value="MDR6867506.1"/>
    <property type="molecule type" value="Genomic_DNA"/>
</dbReference>
<name>A0ABU1SD19_9MICO</name>
<gene>
    <name evidence="1" type="ORF">J2Y69_002110</name>
</gene>
<evidence type="ECO:0000313" key="1">
    <source>
        <dbReference type="EMBL" id="MDR6867506.1"/>
    </source>
</evidence>
<proteinExistence type="predicted"/>
<evidence type="ECO:0000313" key="2">
    <source>
        <dbReference type="Proteomes" id="UP001259347"/>
    </source>
</evidence>
<reference evidence="1 2" key="1">
    <citation type="submission" date="2023-07" db="EMBL/GenBank/DDBJ databases">
        <title>Sorghum-associated microbial communities from plants grown in Nebraska, USA.</title>
        <authorList>
            <person name="Schachtman D."/>
        </authorList>
    </citation>
    <scope>NUCLEOTIDE SEQUENCE [LARGE SCALE GENOMIC DNA]</scope>
    <source>
        <strain evidence="1 2">2980</strain>
    </source>
</reference>
<sequence length="83" mass="9085">MATAIRKATNRKVPWSWEDAARAALRAAAAVTEQGEQRHEPTKEELDAAITAYKRSAHIHPGRTHMLAALRAAAAVTEQGENR</sequence>
<evidence type="ECO:0008006" key="3">
    <source>
        <dbReference type="Google" id="ProtNLM"/>
    </source>
</evidence>
<accession>A0ABU1SD19</accession>
<comment type="caution">
    <text evidence="1">The sequence shown here is derived from an EMBL/GenBank/DDBJ whole genome shotgun (WGS) entry which is preliminary data.</text>
</comment>
<keyword evidence="2" id="KW-1185">Reference proteome</keyword>